<dbReference type="InterPro" id="IPR045033">
    <property type="entry name" value="PILS1/3/4/5/7"/>
</dbReference>
<dbReference type="GO" id="GO:0080162">
    <property type="term" value="P:endoplasmic reticulum to cytosol auxin transport"/>
    <property type="evidence" value="ECO:0007669"/>
    <property type="project" value="InterPro"/>
</dbReference>
<evidence type="ECO:0000256" key="3">
    <source>
        <dbReference type="ARBA" id="ARBA00022692"/>
    </source>
</evidence>
<reference evidence="10 11" key="1">
    <citation type="journal article" date="2022" name="Cell">
        <title>Repeat-based holocentromeres influence genome architecture and karyotype evolution.</title>
        <authorList>
            <person name="Hofstatter P.G."/>
            <person name="Thangavel G."/>
            <person name="Lux T."/>
            <person name="Neumann P."/>
            <person name="Vondrak T."/>
            <person name="Novak P."/>
            <person name="Zhang M."/>
            <person name="Costa L."/>
            <person name="Castellani M."/>
            <person name="Scott A."/>
            <person name="Toegelov H."/>
            <person name="Fuchs J."/>
            <person name="Mata-Sucre Y."/>
            <person name="Dias Y."/>
            <person name="Vanzela A.L.L."/>
            <person name="Huettel B."/>
            <person name="Almeida C.C.S."/>
            <person name="Simkova H."/>
            <person name="Souza G."/>
            <person name="Pedrosa-Harand A."/>
            <person name="Macas J."/>
            <person name="Mayer K.F.X."/>
            <person name="Houben A."/>
            <person name="Marques A."/>
        </authorList>
    </citation>
    <scope>NUCLEOTIDE SEQUENCE [LARGE SCALE GENOMIC DNA]</scope>
    <source>
        <strain evidence="10">RhyTen1mFocal</strain>
    </source>
</reference>
<evidence type="ECO:0000256" key="6">
    <source>
        <dbReference type="ARBA" id="ARBA00023294"/>
    </source>
</evidence>
<evidence type="ECO:0000256" key="4">
    <source>
        <dbReference type="ARBA" id="ARBA00022989"/>
    </source>
</evidence>
<feature type="transmembrane region" description="Helical" evidence="9">
    <location>
        <begin position="302"/>
        <end position="319"/>
    </location>
</feature>
<keyword evidence="4 9" id="KW-1133">Transmembrane helix</keyword>
<proteinExistence type="inferred from homology"/>
<evidence type="ECO:0000313" key="10">
    <source>
        <dbReference type="EMBL" id="KAJ3691376.1"/>
    </source>
</evidence>
<dbReference type="AlphaFoldDB" id="A0AAD5ZD62"/>
<organism evidence="10 11">
    <name type="scientific">Rhynchospora tenuis</name>
    <dbReference type="NCBI Taxonomy" id="198213"/>
    <lineage>
        <taxon>Eukaryota</taxon>
        <taxon>Viridiplantae</taxon>
        <taxon>Streptophyta</taxon>
        <taxon>Embryophyta</taxon>
        <taxon>Tracheophyta</taxon>
        <taxon>Spermatophyta</taxon>
        <taxon>Magnoliopsida</taxon>
        <taxon>Liliopsida</taxon>
        <taxon>Poales</taxon>
        <taxon>Cyperaceae</taxon>
        <taxon>Cyperoideae</taxon>
        <taxon>Rhynchosporeae</taxon>
        <taxon>Rhynchospora</taxon>
    </lineage>
</organism>
<feature type="transmembrane region" description="Helical" evidence="9">
    <location>
        <begin position="262"/>
        <end position="282"/>
    </location>
</feature>
<comment type="subcellular location">
    <subcellularLocation>
        <location evidence="1">Endoplasmic reticulum membrane</location>
        <topology evidence="1">Multi-pass membrane protein</topology>
    </subcellularLocation>
</comment>
<protein>
    <recommendedName>
        <fullName evidence="12">Auxin efflux carrier</fullName>
    </recommendedName>
</protein>
<dbReference type="GO" id="GO:0009734">
    <property type="term" value="P:auxin-activated signaling pathway"/>
    <property type="evidence" value="ECO:0007669"/>
    <property type="project" value="UniProtKB-KW"/>
</dbReference>
<comment type="similarity">
    <text evidence="8">Belongs to the auxin efflux carrier (TC 2.A.69.2) family.</text>
</comment>
<evidence type="ECO:0000256" key="9">
    <source>
        <dbReference type="SAM" id="Phobius"/>
    </source>
</evidence>
<feature type="transmembrane region" description="Helical" evidence="9">
    <location>
        <begin position="106"/>
        <end position="127"/>
    </location>
</feature>
<comment type="function">
    <text evidence="7">Involved in cellular auxin homeostasis by regulating auxin metabolism. Regulates intracellular auxin accumulation at the endoplasmic reticulum and thus auxin availability for nuclear auxin signaling.</text>
</comment>
<feature type="transmembrane region" description="Helical" evidence="9">
    <location>
        <begin position="147"/>
        <end position="169"/>
    </location>
</feature>
<accession>A0AAD5ZD62</accession>
<feature type="transmembrane region" description="Helical" evidence="9">
    <location>
        <begin position="366"/>
        <end position="387"/>
    </location>
</feature>
<evidence type="ECO:0000256" key="2">
    <source>
        <dbReference type="ARBA" id="ARBA00022448"/>
    </source>
</evidence>
<keyword evidence="6" id="KW-0927">Auxin signaling pathway</keyword>
<name>A0AAD5ZD62_9POAL</name>
<evidence type="ECO:0000256" key="5">
    <source>
        <dbReference type="ARBA" id="ARBA00023136"/>
    </source>
</evidence>
<sequence length="424" mass="46366">MAFLSLLLVASQPIVQVLLIGLLGAYLAAERVNILMPNARRDINKIVYAVFTPALVFSNLAKTVTLKDVISWWFMPVNIGIIFLVGGIVGWIAVKILKPPKHLSGLIIASCSAGNFGNLLVIVIPAVCNQEGSPFGRDQSMCGARGLSYASFSMALGGFYIWTHTYSLMKRAAKLYHRMQLIANTTAVQQINSVGEYRVDEMADTDQEAGLSEAEKSVEEKVSNQLDVPLLSSGYSSGFLSSGKRNIWERLRDAFRQIIHELLAPPTLSAIIGFIVGAIPWFKSLIIGDSAPLRFIQDSIKILGDGTIPCVTLILGGNLTKGFGKSTINLVGIMAIIIVRYVILPVIGIGVVRLAYQIGFLPQDPLFQYVLMVQFTLPPAMNIGTMAQLFDVGQEECSVIFLWTYLVAAIALTIWSTVYMWILS</sequence>
<dbReference type="InterPro" id="IPR004776">
    <property type="entry name" value="Mem_transp_PIN-like"/>
</dbReference>
<feature type="transmembrane region" description="Helical" evidence="9">
    <location>
        <begin position="331"/>
        <end position="354"/>
    </location>
</feature>
<keyword evidence="11" id="KW-1185">Reference proteome</keyword>
<dbReference type="PANTHER" id="PTHR31651:SF3">
    <property type="entry name" value="PROTEIN PIN-LIKES 7"/>
    <property type="match status" value="1"/>
</dbReference>
<dbReference type="Pfam" id="PF03547">
    <property type="entry name" value="Mem_trans"/>
    <property type="match status" value="1"/>
</dbReference>
<feature type="transmembrane region" description="Helical" evidence="9">
    <location>
        <begin position="399"/>
        <end position="422"/>
    </location>
</feature>
<keyword evidence="2" id="KW-0813">Transport</keyword>
<keyword evidence="3 9" id="KW-0812">Transmembrane</keyword>
<feature type="transmembrane region" description="Helical" evidence="9">
    <location>
        <begin position="70"/>
        <end position="94"/>
    </location>
</feature>
<evidence type="ECO:0000256" key="1">
    <source>
        <dbReference type="ARBA" id="ARBA00004477"/>
    </source>
</evidence>
<keyword evidence="5 9" id="KW-0472">Membrane</keyword>
<evidence type="ECO:0008006" key="12">
    <source>
        <dbReference type="Google" id="ProtNLM"/>
    </source>
</evidence>
<feature type="transmembrane region" description="Helical" evidence="9">
    <location>
        <begin position="46"/>
        <end position="64"/>
    </location>
</feature>
<dbReference type="EMBL" id="JAMRDG010000002">
    <property type="protein sequence ID" value="KAJ3691376.1"/>
    <property type="molecule type" value="Genomic_DNA"/>
</dbReference>
<evidence type="ECO:0000313" key="11">
    <source>
        <dbReference type="Proteomes" id="UP001210211"/>
    </source>
</evidence>
<dbReference type="GO" id="GO:0005789">
    <property type="term" value="C:endoplasmic reticulum membrane"/>
    <property type="evidence" value="ECO:0007669"/>
    <property type="project" value="UniProtKB-SubCell"/>
</dbReference>
<dbReference type="PANTHER" id="PTHR31651">
    <property type="match status" value="1"/>
</dbReference>
<evidence type="ECO:0000256" key="7">
    <source>
        <dbReference type="ARBA" id="ARBA00025100"/>
    </source>
</evidence>
<evidence type="ECO:0000256" key="8">
    <source>
        <dbReference type="ARBA" id="ARBA00025752"/>
    </source>
</evidence>
<feature type="transmembrane region" description="Helical" evidence="9">
    <location>
        <begin position="6"/>
        <end position="26"/>
    </location>
</feature>
<comment type="caution">
    <text evidence="10">The sequence shown here is derived from an EMBL/GenBank/DDBJ whole genome shotgun (WGS) entry which is preliminary data.</text>
</comment>
<dbReference type="Proteomes" id="UP001210211">
    <property type="component" value="Unassembled WGS sequence"/>
</dbReference>
<gene>
    <name evidence="10" type="ORF">LUZ61_020540</name>
</gene>